<dbReference type="SUPFAM" id="SSF54826">
    <property type="entry name" value="Enolase N-terminal domain-like"/>
    <property type="match status" value="1"/>
</dbReference>
<dbReference type="PANTHER" id="PTHR48073:SF2">
    <property type="entry name" value="O-SUCCINYLBENZOATE SYNTHASE"/>
    <property type="match status" value="1"/>
</dbReference>
<dbReference type="CDD" id="cd03320">
    <property type="entry name" value="OSBS"/>
    <property type="match status" value="1"/>
</dbReference>
<dbReference type="EMBL" id="QMEB01000026">
    <property type="protein sequence ID" value="NMG18947.1"/>
    <property type="molecule type" value="Genomic_DNA"/>
</dbReference>
<comment type="catalytic activity">
    <reaction evidence="4">
        <text>(1R,6R)-6-hydroxy-2-succinyl-cyclohexa-2,4-diene-1-carboxylate = 2-succinylbenzoate + H2O</text>
        <dbReference type="Rhea" id="RHEA:10196"/>
        <dbReference type="ChEBI" id="CHEBI:15377"/>
        <dbReference type="ChEBI" id="CHEBI:18325"/>
        <dbReference type="ChEBI" id="CHEBI:58689"/>
        <dbReference type="EC" id="4.2.1.113"/>
    </reaction>
</comment>
<evidence type="ECO:0000256" key="4">
    <source>
        <dbReference type="HAMAP-Rule" id="MF_00470"/>
    </source>
</evidence>
<name>A0ABX1P5Z2_9CYAN</name>
<accession>A0ABX1P5Z2</accession>
<feature type="binding site" evidence="4">
    <location>
        <position position="214"/>
    </location>
    <ligand>
        <name>Mg(2+)</name>
        <dbReference type="ChEBI" id="CHEBI:18420"/>
    </ligand>
</feature>
<keyword evidence="3 4" id="KW-0456">Lyase</keyword>
<evidence type="ECO:0000256" key="1">
    <source>
        <dbReference type="ARBA" id="ARBA00022723"/>
    </source>
</evidence>
<keyword evidence="8" id="KW-1185">Reference proteome</keyword>
<dbReference type="Pfam" id="PF13378">
    <property type="entry name" value="MR_MLE_C"/>
    <property type="match status" value="1"/>
</dbReference>
<dbReference type="SMART" id="SM00922">
    <property type="entry name" value="MR_MLE"/>
    <property type="match status" value="1"/>
</dbReference>
<evidence type="ECO:0000313" key="8">
    <source>
        <dbReference type="Proteomes" id="UP000718564"/>
    </source>
</evidence>
<dbReference type="SFLD" id="SFLDF00009">
    <property type="entry name" value="o-succinylbenzoate_synthase"/>
    <property type="match status" value="1"/>
</dbReference>
<dbReference type="SFLD" id="SFLDG00180">
    <property type="entry name" value="muconate_cycloisomerase"/>
    <property type="match status" value="1"/>
</dbReference>
<comment type="function">
    <text evidence="4">Converts 2-succinyl-6-hydroxy-2,4-cyclohexadiene-1-carboxylate (SHCHC) to 2-succinylbenzoate (OSB).</text>
</comment>
<evidence type="ECO:0000256" key="5">
    <source>
        <dbReference type="NCBIfam" id="TIGR01927"/>
    </source>
</evidence>
<dbReference type="NCBIfam" id="TIGR01927">
    <property type="entry name" value="menC_gam_Gplu"/>
    <property type="match status" value="1"/>
</dbReference>
<dbReference type="SUPFAM" id="SSF51604">
    <property type="entry name" value="Enolase C-terminal domain-like"/>
    <property type="match status" value="1"/>
</dbReference>
<comment type="pathway">
    <text evidence="4">Quinol/quinone metabolism; 1,4-dihydroxy-2-naphthoate biosynthesis; 1,4-dihydroxy-2-naphthoate from chorismate: step 4/7.</text>
</comment>
<dbReference type="Gene3D" id="3.20.20.120">
    <property type="entry name" value="Enolase-like C-terminal domain"/>
    <property type="match status" value="1"/>
</dbReference>
<dbReference type="InterPro" id="IPR041338">
    <property type="entry name" value="OSBS_N"/>
</dbReference>
<sequence length="400" mass="45314">MRYRFEFRPYQQKFVTSLMTSHGIWDIREGIILRLTDETGKIGWGEIAPISWFGSETLEQALEFCRQLPEEITQETIFSIPDELPSCQFGFESAWETISTLTRPEINFYSYSPSPLKWTTNLGQSSLDDLGYEPGVLNPRRLLGLVQDLIKIETLSYSALLPAGEVALEAWQKLWKEGYRTFKWKIGVYPIVQELEIFELLSQTLPASAKLRLDANGGLRYEEAQLWLVNCDNIKANEEICLEIEFIEQPLSVDQFAAMLELSHCYQTAIALDESVATLNQLATCFQQGWREIFVIKPGIVGSPARLRQFCQQHKIDAVFSSVFETAIGRQAALQIAAELSRTLSSTGASAAGGFPSVGVWRWGTPARKCPPQRNRAVGFGVNHWFAQQETTPEELWKKL</sequence>
<organism evidence="7 8">
    <name type="scientific">Brasilonema bromeliae SPC951</name>
    <dbReference type="NCBI Taxonomy" id="385972"/>
    <lineage>
        <taxon>Bacteria</taxon>
        <taxon>Bacillati</taxon>
        <taxon>Cyanobacteriota</taxon>
        <taxon>Cyanophyceae</taxon>
        <taxon>Nostocales</taxon>
        <taxon>Scytonemataceae</taxon>
        <taxon>Brasilonema</taxon>
        <taxon>Bromeliae group (in: Brasilonema)</taxon>
    </lineage>
</organism>
<dbReference type="InterPro" id="IPR010196">
    <property type="entry name" value="OSB_synthase_MenC1"/>
</dbReference>
<dbReference type="GO" id="GO:0043748">
    <property type="term" value="F:O-succinylbenzoate synthase activity"/>
    <property type="evidence" value="ECO:0007669"/>
    <property type="project" value="UniProtKB-EC"/>
</dbReference>
<feature type="active site" description="Proton donor" evidence="4">
    <location>
        <position position="185"/>
    </location>
</feature>
<evidence type="ECO:0000256" key="3">
    <source>
        <dbReference type="ARBA" id="ARBA00023239"/>
    </source>
</evidence>
<comment type="similarity">
    <text evidence="4">Belongs to the mandelate racemase/muconate lactonizing enzyme family. MenC type 1 subfamily.</text>
</comment>
<dbReference type="NCBIfam" id="NF002739">
    <property type="entry name" value="PRK02714.1"/>
    <property type="match status" value="1"/>
</dbReference>
<keyword evidence="2 4" id="KW-0460">Magnesium</keyword>
<dbReference type="PANTHER" id="PTHR48073">
    <property type="entry name" value="O-SUCCINYLBENZOATE SYNTHASE-RELATED"/>
    <property type="match status" value="1"/>
</dbReference>
<protein>
    <recommendedName>
        <fullName evidence="4 5">o-succinylbenzoate synthase</fullName>
        <shortName evidence="4">OSB synthase</shortName>
        <shortName evidence="4">OSBS</shortName>
        <ecNumber evidence="4 5">4.2.1.113</ecNumber>
    </recommendedName>
    <alternativeName>
        <fullName evidence="4">4-(2'-carboxyphenyl)-4-oxybutyric acid synthase</fullName>
    </alternativeName>
    <alternativeName>
        <fullName evidence="4">o-succinylbenzoic acid synthase</fullName>
    </alternativeName>
</protein>
<comment type="cofactor">
    <cofactor evidence="4">
        <name>a divalent metal cation</name>
        <dbReference type="ChEBI" id="CHEBI:60240"/>
    </cofactor>
</comment>
<dbReference type="HAMAP" id="MF_00470">
    <property type="entry name" value="MenC_1"/>
    <property type="match status" value="1"/>
</dbReference>
<dbReference type="InterPro" id="IPR036849">
    <property type="entry name" value="Enolase-like_C_sf"/>
</dbReference>
<dbReference type="Gene3D" id="3.30.390.10">
    <property type="entry name" value="Enolase-like, N-terminal domain"/>
    <property type="match status" value="1"/>
</dbReference>
<dbReference type="Pfam" id="PF21508">
    <property type="entry name" value="MenC_N"/>
    <property type="match status" value="1"/>
</dbReference>
<feature type="active site" description="Proton acceptor" evidence="4">
    <location>
        <position position="297"/>
    </location>
</feature>
<comment type="caution">
    <text evidence="7">The sequence shown here is derived from an EMBL/GenBank/DDBJ whole genome shotgun (WGS) entry which is preliminary data.</text>
</comment>
<evidence type="ECO:0000259" key="6">
    <source>
        <dbReference type="SMART" id="SM00922"/>
    </source>
</evidence>
<keyword evidence="1 4" id="KW-0479">Metal-binding</keyword>
<reference evidence="7 8" key="1">
    <citation type="submission" date="2018-06" db="EMBL/GenBank/DDBJ databases">
        <title>Comparative genomics of Brasilonema spp. strains.</title>
        <authorList>
            <person name="Alvarenga D.O."/>
            <person name="Fiore M.F."/>
            <person name="Varani A.M."/>
        </authorList>
    </citation>
    <scope>NUCLEOTIDE SEQUENCE [LARGE SCALE GENOMIC DNA]</scope>
    <source>
        <strain evidence="7 8">SPC951</strain>
    </source>
</reference>
<dbReference type="InterPro" id="IPR029017">
    <property type="entry name" value="Enolase-like_N"/>
</dbReference>
<dbReference type="RefSeq" id="WP_169154228.1">
    <property type="nucleotide sequence ID" value="NZ_CAWPJE010000385.1"/>
</dbReference>
<evidence type="ECO:0000256" key="2">
    <source>
        <dbReference type="ARBA" id="ARBA00022842"/>
    </source>
</evidence>
<dbReference type="SFLD" id="SFLDS00001">
    <property type="entry name" value="Enolase"/>
    <property type="match status" value="1"/>
</dbReference>
<dbReference type="InterPro" id="IPR029065">
    <property type="entry name" value="Enolase_C-like"/>
</dbReference>
<comment type="pathway">
    <text evidence="4">Cofactor biosynthesis; phylloquinone biosynthesis.</text>
</comment>
<proteinExistence type="inferred from homology"/>
<dbReference type="InterPro" id="IPR013342">
    <property type="entry name" value="Mandelate_racemase_C"/>
</dbReference>
<feature type="domain" description="Mandelate racemase/muconate lactonizing enzyme C-terminal" evidence="6">
    <location>
        <begin position="164"/>
        <end position="269"/>
    </location>
</feature>
<evidence type="ECO:0000313" key="7">
    <source>
        <dbReference type="EMBL" id="NMG18947.1"/>
    </source>
</evidence>
<feature type="binding site" evidence="4">
    <location>
        <position position="273"/>
    </location>
    <ligand>
        <name>Mg(2+)</name>
        <dbReference type="ChEBI" id="CHEBI:18420"/>
    </ligand>
</feature>
<dbReference type="EC" id="4.2.1.113" evidence="4 5"/>
<gene>
    <name evidence="4" type="primary">menC</name>
    <name evidence="7" type="ORF">DP116_05595</name>
</gene>
<dbReference type="Proteomes" id="UP000718564">
    <property type="component" value="Unassembled WGS sequence"/>
</dbReference>
<feature type="binding site" evidence="4">
    <location>
        <position position="248"/>
    </location>
    <ligand>
        <name>Mg(2+)</name>
        <dbReference type="ChEBI" id="CHEBI:18420"/>
    </ligand>
</feature>